<sequence length="223" mass="24569">MPFTAPPTAAKTTPNRTVLPAGTRLWRVHRGTRGPGDFKPVPADPHFGGGRFDSIPGDDEYPYLYAAPDPRTALLETLVRSIPFDDRGVRYLRRAALAGMVISAVESTSDLALISLLTSADLAAACQDEWLIHAEPHEYPQTRRWARWLRGHAPWGQGLLWPSRRDIGRPSAMLFGDRVDPGELAPVPGSAVALDDAAGARWLNEQLAPYRIRVKPPRSPRRG</sequence>
<accession>A0A239NI91</accession>
<reference evidence="2 3" key="1">
    <citation type="submission" date="2017-06" db="EMBL/GenBank/DDBJ databases">
        <authorList>
            <person name="Kim H.J."/>
            <person name="Triplett B.A."/>
        </authorList>
    </citation>
    <scope>NUCLEOTIDE SEQUENCE [LARGE SCALE GENOMIC DNA]</scope>
    <source>
        <strain evidence="2 3">DSM 44715</strain>
    </source>
</reference>
<keyword evidence="3" id="KW-1185">Reference proteome</keyword>
<protein>
    <submittedName>
        <fullName evidence="2">RES domain-containing protein</fullName>
    </submittedName>
</protein>
<dbReference type="Proteomes" id="UP000198318">
    <property type="component" value="Unassembled WGS sequence"/>
</dbReference>
<dbReference type="OrthoDB" id="4258344at2"/>
<proteinExistence type="predicted"/>
<dbReference type="AlphaFoldDB" id="A0A239NI91"/>
<dbReference type="SMART" id="SM00953">
    <property type="entry name" value="RES"/>
    <property type="match status" value="1"/>
</dbReference>
<evidence type="ECO:0000259" key="1">
    <source>
        <dbReference type="SMART" id="SM00953"/>
    </source>
</evidence>
<name>A0A239NI91_9ACTN</name>
<evidence type="ECO:0000313" key="3">
    <source>
        <dbReference type="Proteomes" id="UP000198318"/>
    </source>
</evidence>
<dbReference type="EMBL" id="FZOR01000041">
    <property type="protein sequence ID" value="SNT54114.1"/>
    <property type="molecule type" value="Genomic_DNA"/>
</dbReference>
<dbReference type="RefSeq" id="WP_089329803.1">
    <property type="nucleotide sequence ID" value="NZ_FZOR01000041.1"/>
</dbReference>
<gene>
    <name evidence="2" type="ORF">SAMN05443665_104139</name>
</gene>
<dbReference type="InterPro" id="IPR014914">
    <property type="entry name" value="RES_dom"/>
</dbReference>
<dbReference type="Pfam" id="PF08808">
    <property type="entry name" value="RES"/>
    <property type="match status" value="1"/>
</dbReference>
<organism evidence="2 3">
    <name type="scientific">Actinomadura meyerae</name>
    <dbReference type="NCBI Taxonomy" id="240840"/>
    <lineage>
        <taxon>Bacteria</taxon>
        <taxon>Bacillati</taxon>
        <taxon>Actinomycetota</taxon>
        <taxon>Actinomycetes</taxon>
        <taxon>Streptosporangiales</taxon>
        <taxon>Thermomonosporaceae</taxon>
        <taxon>Actinomadura</taxon>
    </lineage>
</organism>
<feature type="domain" description="RES" evidence="1">
    <location>
        <begin position="43"/>
        <end position="187"/>
    </location>
</feature>
<evidence type="ECO:0000313" key="2">
    <source>
        <dbReference type="EMBL" id="SNT54114.1"/>
    </source>
</evidence>